<name>A0A6A5FF30_PERFL</name>
<gene>
    <name evidence="2" type="ORF">PFLUV_G00075180</name>
</gene>
<accession>A0A6A5FF30</accession>
<feature type="region of interest" description="Disordered" evidence="1">
    <location>
        <begin position="1"/>
        <end position="71"/>
    </location>
</feature>
<evidence type="ECO:0000313" key="3">
    <source>
        <dbReference type="Proteomes" id="UP000465112"/>
    </source>
</evidence>
<protein>
    <submittedName>
        <fullName evidence="2">Uncharacterized protein</fullName>
    </submittedName>
</protein>
<keyword evidence="3" id="KW-1185">Reference proteome</keyword>
<sequence>MGESSSQSQGPRATEKTKQQVFAVQSKQPESTVTAHKVPLQNQGSGLPPWTHLSVTPLEENARRREKKRDHLPEGLKQVKRCSYTADGDSQRHPIYFCPGCATVAALCVEIEGWVRPWESPNGIPSADITWLKEDPERGLFTPVRVYKDITGLLRKRRAMKSDRMRFYLPETSALLPEPCFCVVPCWSLEILPEVSSGC</sequence>
<evidence type="ECO:0000313" key="2">
    <source>
        <dbReference type="EMBL" id="KAF1389605.1"/>
    </source>
</evidence>
<comment type="caution">
    <text evidence="2">The sequence shown here is derived from an EMBL/GenBank/DDBJ whole genome shotgun (WGS) entry which is preliminary data.</text>
</comment>
<dbReference type="Proteomes" id="UP000465112">
    <property type="component" value="Chromosome 6"/>
</dbReference>
<dbReference type="EMBL" id="VHII01000006">
    <property type="protein sequence ID" value="KAF1389605.1"/>
    <property type="molecule type" value="Genomic_DNA"/>
</dbReference>
<organism evidence="2 3">
    <name type="scientific">Perca fluviatilis</name>
    <name type="common">European perch</name>
    <dbReference type="NCBI Taxonomy" id="8168"/>
    <lineage>
        <taxon>Eukaryota</taxon>
        <taxon>Metazoa</taxon>
        <taxon>Chordata</taxon>
        <taxon>Craniata</taxon>
        <taxon>Vertebrata</taxon>
        <taxon>Euteleostomi</taxon>
        <taxon>Actinopterygii</taxon>
        <taxon>Neopterygii</taxon>
        <taxon>Teleostei</taxon>
        <taxon>Neoteleostei</taxon>
        <taxon>Acanthomorphata</taxon>
        <taxon>Eupercaria</taxon>
        <taxon>Perciformes</taxon>
        <taxon>Percoidei</taxon>
        <taxon>Percidae</taxon>
        <taxon>Percinae</taxon>
        <taxon>Perca</taxon>
    </lineage>
</organism>
<feature type="compositionally biased region" description="Polar residues" evidence="1">
    <location>
        <begin position="19"/>
        <end position="45"/>
    </location>
</feature>
<evidence type="ECO:0000256" key="1">
    <source>
        <dbReference type="SAM" id="MobiDB-lite"/>
    </source>
</evidence>
<proteinExistence type="predicted"/>
<feature type="compositionally biased region" description="Polar residues" evidence="1">
    <location>
        <begin position="1"/>
        <end position="11"/>
    </location>
</feature>
<reference evidence="2 3" key="1">
    <citation type="submission" date="2019-06" db="EMBL/GenBank/DDBJ databases">
        <title>A chromosome-scale genome assembly of the European perch, Perca fluviatilis.</title>
        <authorList>
            <person name="Roques C."/>
            <person name="Zahm M."/>
            <person name="Cabau C."/>
            <person name="Klopp C."/>
            <person name="Bouchez O."/>
            <person name="Donnadieu C."/>
            <person name="Kuhl H."/>
            <person name="Gislard M."/>
            <person name="Guendouz S."/>
            <person name="Journot L."/>
            <person name="Haffray P."/>
            <person name="Bestin A."/>
            <person name="Morvezen R."/>
            <person name="Feron R."/>
            <person name="Wen M."/>
            <person name="Jouanno E."/>
            <person name="Herpin A."/>
            <person name="Schartl M."/>
            <person name="Postlethwait J."/>
            <person name="Schaerlinger B."/>
            <person name="Chardard D."/>
            <person name="Lecocq T."/>
            <person name="Poncet C."/>
            <person name="Jaffrelo L."/>
            <person name="Lampietro C."/>
            <person name="Guiguen Y."/>
        </authorList>
    </citation>
    <scope>NUCLEOTIDE SEQUENCE [LARGE SCALE GENOMIC DNA]</scope>
    <source>
        <tissue evidence="2">Blood</tissue>
    </source>
</reference>
<dbReference type="AlphaFoldDB" id="A0A6A5FF30"/>